<sequence>MSDQDVKQAFSHYAKLSLVNKTRSLYVEEQHKVPEVPLNEETLEYLIDEMLPGVKLIKAEQAAHLEEYFINERLVISIARLTDPQKKLLYYKYVEQLSDKAIGQILHVSSQAISKQHRKVLSKIAATFFD</sequence>
<proteinExistence type="predicted"/>
<evidence type="ECO:0000259" key="1">
    <source>
        <dbReference type="Pfam" id="PF04545"/>
    </source>
</evidence>
<dbReference type="SUPFAM" id="SSF88659">
    <property type="entry name" value="Sigma3 and sigma4 domains of RNA polymerase sigma factors"/>
    <property type="match status" value="1"/>
</dbReference>
<dbReference type="AlphaFoldDB" id="A0A0A1GZF0"/>
<dbReference type="Gene3D" id="1.20.140.160">
    <property type="match status" value="1"/>
</dbReference>
<gene>
    <name evidence="2" type="ORF">LOOC260_118770</name>
</gene>
<reference evidence="2 3" key="1">
    <citation type="submission" date="2014-11" db="EMBL/GenBank/DDBJ databases">
        <title>Complete genome sequence and analysis of Lactobacillus hokkaidonensis LOOC260T.</title>
        <authorList>
            <person name="Tanizawa Y."/>
            <person name="Tohno M."/>
            <person name="Kaminuma E."/>
            <person name="Nakamura Y."/>
            <person name="Arita M."/>
        </authorList>
    </citation>
    <scope>NUCLEOTIDE SEQUENCE [LARGE SCALE GENOMIC DNA]</scope>
    <source>
        <strain evidence="2 3">LOOC260</strain>
    </source>
</reference>
<dbReference type="GO" id="GO:0003700">
    <property type="term" value="F:DNA-binding transcription factor activity"/>
    <property type="evidence" value="ECO:0007669"/>
    <property type="project" value="InterPro"/>
</dbReference>
<dbReference type="InterPro" id="IPR007630">
    <property type="entry name" value="RNA_pol_sigma70_r4"/>
</dbReference>
<dbReference type="Pfam" id="PF04545">
    <property type="entry name" value="Sigma70_r4"/>
    <property type="match status" value="1"/>
</dbReference>
<protein>
    <submittedName>
        <fullName evidence="2">Sigma-70, region 4 family protein</fullName>
    </submittedName>
</protein>
<dbReference type="KEGG" id="lho:LOOC260_118770"/>
<dbReference type="GO" id="GO:0006352">
    <property type="term" value="P:DNA-templated transcription initiation"/>
    <property type="evidence" value="ECO:0007669"/>
    <property type="project" value="InterPro"/>
</dbReference>
<feature type="domain" description="RNA polymerase sigma-70 region 4" evidence="1">
    <location>
        <begin position="78"/>
        <end position="124"/>
    </location>
</feature>
<dbReference type="Proteomes" id="UP000031620">
    <property type="component" value="Chromosome"/>
</dbReference>
<accession>A0A0A1GZF0</accession>
<dbReference type="HOGENOM" id="CLU_156462_1_0_9"/>
<dbReference type="EMBL" id="AP014680">
    <property type="protein sequence ID" value="BAP86383.1"/>
    <property type="molecule type" value="Genomic_DNA"/>
</dbReference>
<organism evidence="2 3">
    <name type="scientific">Paucilactobacillus hokkaidonensis JCM 18461</name>
    <dbReference type="NCBI Taxonomy" id="1291742"/>
    <lineage>
        <taxon>Bacteria</taxon>
        <taxon>Bacillati</taxon>
        <taxon>Bacillota</taxon>
        <taxon>Bacilli</taxon>
        <taxon>Lactobacillales</taxon>
        <taxon>Lactobacillaceae</taxon>
        <taxon>Paucilactobacillus</taxon>
    </lineage>
</organism>
<evidence type="ECO:0000313" key="2">
    <source>
        <dbReference type="EMBL" id="BAP86383.1"/>
    </source>
</evidence>
<dbReference type="RefSeq" id="WP_010579426.1">
    <property type="nucleotide sequence ID" value="NZ_AP014680.1"/>
</dbReference>
<name>A0A0A1GZF0_9LACO</name>
<evidence type="ECO:0000313" key="3">
    <source>
        <dbReference type="Proteomes" id="UP000031620"/>
    </source>
</evidence>
<dbReference type="InterPro" id="IPR013324">
    <property type="entry name" value="RNA_pol_sigma_r3/r4-like"/>
</dbReference>